<gene>
    <name evidence="3" type="ORF">CCMP2556_LOCUS45262</name>
</gene>
<reference evidence="3 4" key="1">
    <citation type="submission" date="2024-02" db="EMBL/GenBank/DDBJ databases">
        <authorList>
            <person name="Chen Y."/>
            <person name="Shah S."/>
            <person name="Dougan E. K."/>
            <person name="Thang M."/>
            <person name="Chan C."/>
        </authorList>
    </citation>
    <scope>NUCLEOTIDE SEQUENCE [LARGE SCALE GENOMIC DNA]</scope>
</reference>
<keyword evidence="2" id="KW-1133">Transmembrane helix</keyword>
<accession>A0ABP0R2Y7</accession>
<sequence length="402" mass="44547">MDIYALYAAFMNNTSAARDEPEFNEVVQECQFILGLVMIFATPFVWFFLACCCPNPYGAPNERVRSGELRKSVWTCWEQVGTFLFLFSLAKVSSGAALTFSLTYSLARSLMDLAYSYVYYRKFGLRGVPTKVSPTSAYTDMHSGSIAKALAAFSLQATLYAVVFWAAAEQETVATEKQILFYVLGAFIASVVRLFEPTFITGEFGEVWKPYLMTFPAFRQPNDCYCVRFFLSFIVNGWLSHATLCLIPVILMNSETAIDFVKDSVAVLFIAELDRIKTMLDYHHDIRIDSNSPYCHNPVVYGEIDPGSTLFGKPIAAIMDLVPNPVDSAQHPHGIRGCAQHSHSGLPGTEPVHSHSIQHAHGWVPCSVQIHAVPPLPPPPPPKTPHQVLYILPASPGLGFGM</sequence>
<dbReference type="Proteomes" id="UP001642484">
    <property type="component" value="Unassembled WGS sequence"/>
</dbReference>
<organism evidence="3 4">
    <name type="scientific">Durusdinium trenchii</name>
    <dbReference type="NCBI Taxonomy" id="1381693"/>
    <lineage>
        <taxon>Eukaryota</taxon>
        <taxon>Sar</taxon>
        <taxon>Alveolata</taxon>
        <taxon>Dinophyceae</taxon>
        <taxon>Suessiales</taxon>
        <taxon>Symbiodiniaceae</taxon>
        <taxon>Durusdinium</taxon>
    </lineage>
</organism>
<keyword evidence="2" id="KW-0812">Transmembrane</keyword>
<feature type="transmembrane region" description="Helical" evidence="2">
    <location>
        <begin position="32"/>
        <end position="59"/>
    </location>
</feature>
<keyword evidence="2" id="KW-0472">Membrane</keyword>
<feature type="transmembrane region" description="Helical" evidence="2">
    <location>
        <begin position="229"/>
        <end position="252"/>
    </location>
</feature>
<evidence type="ECO:0000256" key="1">
    <source>
        <dbReference type="SAM" id="MobiDB-lite"/>
    </source>
</evidence>
<protein>
    <submittedName>
        <fullName evidence="3">Uncharacterized protein</fullName>
    </submittedName>
</protein>
<feature type="transmembrane region" description="Helical" evidence="2">
    <location>
        <begin position="146"/>
        <end position="167"/>
    </location>
</feature>
<evidence type="ECO:0000256" key="2">
    <source>
        <dbReference type="SAM" id="Phobius"/>
    </source>
</evidence>
<dbReference type="EMBL" id="CAXAMN010025406">
    <property type="protein sequence ID" value="CAK9094962.1"/>
    <property type="molecule type" value="Genomic_DNA"/>
</dbReference>
<feature type="transmembrane region" description="Helical" evidence="2">
    <location>
        <begin position="80"/>
        <end position="107"/>
    </location>
</feature>
<feature type="transmembrane region" description="Helical" evidence="2">
    <location>
        <begin position="179"/>
        <end position="195"/>
    </location>
</feature>
<proteinExistence type="predicted"/>
<keyword evidence="4" id="KW-1185">Reference proteome</keyword>
<feature type="region of interest" description="Disordered" evidence="1">
    <location>
        <begin position="332"/>
        <end position="354"/>
    </location>
</feature>
<name>A0ABP0R2Y7_9DINO</name>
<comment type="caution">
    <text evidence="3">The sequence shown here is derived from an EMBL/GenBank/DDBJ whole genome shotgun (WGS) entry which is preliminary data.</text>
</comment>
<evidence type="ECO:0000313" key="3">
    <source>
        <dbReference type="EMBL" id="CAK9094962.1"/>
    </source>
</evidence>
<evidence type="ECO:0000313" key="4">
    <source>
        <dbReference type="Proteomes" id="UP001642484"/>
    </source>
</evidence>